<evidence type="ECO:0000256" key="1">
    <source>
        <dbReference type="SAM" id="Phobius"/>
    </source>
</evidence>
<evidence type="ECO:0000313" key="3">
    <source>
        <dbReference type="Proteomes" id="UP001156870"/>
    </source>
</evidence>
<keyword evidence="3" id="KW-1185">Reference proteome</keyword>
<keyword evidence="1" id="KW-0472">Membrane</keyword>
<organism evidence="2 3">
    <name type="scientific">Marinibactrum halimedae</name>
    <dbReference type="NCBI Taxonomy" id="1444977"/>
    <lineage>
        <taxon>Bacteria</taxon>
        <taxon>Pseudomonadati</taxon>
        <taxon>Pseudomonadota</taxon>
        <taxon>Gammaproteobacteria</taxon>
        <taxon>Cellvibrionales</taxon>
        <taxon>Cellvibrionaceae</taxon>
        <taxon>Marinibactrum</taxon>
    </lineage>
</organism>
<keyword evidence="1" id="KW-1133">Transmembrane helix</keyword>
<dbReference type="RefSeq" id="WP_232595691.1">
    <property type="nucleotide sequence ID" value="NZ_BSPD01000005.1"/>
</dbReference>
<dbReference type="AlphaFoldDB" id="A0AA37T343"/>
<dbReference type="Proteomes" id="UP001156870">
    <property type="component" value="Unassembled WGS sequence"/>
</dbReference>
<protein>
    <submittedName>
        <fullName evidence="2">Uncharacterized protein</fullName>
    </submittedName>
</protein>
<gene>
    <name evidence="2" type="ORF">GCM10007877_01620</name>
</gene>
<comment type="caution">
    <text evidence="2">The sequence shown here is derived from an EMBL/GenBank/DDBJ whole genome shotgun (WGS) entry which is preliminary data.</text>
</comment>
<keyword evidence="1" id="KW-0812">Transmembrane</keyword>
<sequence>MNTFIKTQITTKKLLTLTLCGILLGNLSACGTILHPERRGQSGGQLDPAIVVLDAVGLLMFFVPGVVAFAVDFTTGAIYLPRGHASVDHENTAPPSNDINETQQNALPKKAQFSKVDDHLQPSSMTVIPLTPDEIHQLSHHGVVKTSALQEIVTGKLSTDRRWDNLDWKGLEWKKDDIKVTKIDSLKHLSTWFHYFENKQFALQNVNSTTTH</sequence>
<feature type="transmembrane region" description="Helical" evidence="1">
    <location>
        <begin position="49"/>
        <end position="71"/>
    </location>
</feature>
<accession>A0AA37T343</accession>
<reference evidence="2 3" key="1">
    <citation type="journal article" date="2014" name="Int. J. Syst. Evol. Microbiol.">
        <title>Complete genome sequence of Corynebacterium casei LMG S-19264T (=DSM 44701T), isolated from a smear-ripened cheese.</title>
        <authorList>
            <consortium name="US DOE Joint Genome Institute (JGI-PGF)"/>
            <person name="Walter F."/>
            <person name="Albersmeier A."/>
            <person name="Kalinowski J."/>
            <person name="Ruckert C."/>
        </authorList>
    </citation>
    <scope>NUCLEOTIDE SEQUENCE [LARGE SCALE GENOMIC DNA]</scope>
    <source>
        <strain evidence="2 3">NBRC 110095</strain>
    </source>
</reference>
<proteinExistence type="predicted"/>
<name>A0AA37T343_9GAMM</name>
<evidence type="ECO:0000313" key="2">
    <source>
        <dbReference type="EMBL" id="GLS24451.1"/>
    </source>
</evidence>
<dbReference type="EMBL" id="BSPD01000005">
    <property type="protein sequence ID" value="GLS24451.1"/>
    <property type="molecule type" value="Genomic_DNA"/>
</dbReference>